<sequence>MELGISSFAEITPDGLPGKAVNAHTRMQQLLEEIKLADEVGLDVYAVGEHHRPDFLISAPEVVLAAAAAMTKNIRLSSAVTVLSSADPVRTFQNFATLDLISGGRAEILAGRGSFIESFPLFGYELDDYNALFSEKLNLLLEINKNEKVTWKGRHRAPINNLGVYPRPYQSELPIWIGVGGTPASAARAGKLNLPMTLAILGGPPDRFVSFSDIFRRSAREAGHDVSGLQLGINTHFYVAETSQQAADEFYPPYQLLMNRVGRERGWSRLTRDQYEYSRTYGPLTVGSPAEVTEKILHFHELFGNTRYLAQMVNGQDLPHEKNLKAIELFGTIVAPAVRKALALSGETKVGPEDKG</sequence>
<evidence type="ECO:0000313" key="5">
    <source>
        <dbReference type="Proteomes" id="UP000612680"/>
    </source>
</evidence>
<name>A0ABX7I3R2_9BACT</name>
<dbReference type="Gene3D" id="3.20.20.30">
    <property type="entry name" value="Luciferase-like domain"/>
    <property type="match status" value="1"/>
</dbReference>
<dbReference type="PANTHER" id="PTHR30137:SF8">
    <property type="entry name" value="BLR5498 PROTEIN"/>
    <property type="match status" value="1"/>
</dbReference>
<reference evidence="4 5" key="1">
    <citation type="submission" date="2020-06" db="EMBL/GenBank/DDBJ databases">
        <title>Dyadobacter sandarakinus sp. nov., isolated from the soil of the Arctic Yellow River Station.</title>
        <authorList>
            <person name="Zhang Y."/>
            <person name="Peng F."/>
        </authorList>
    </citation>
    <scope>NUCLEOTIDE SEQUENCE [LARGE SCALE GENOMIC DNA]</scope>
    <source>
        <strain evidence="4 5">Q3-56</strain>
    </source>
</reference>
<dbReference type="Proteomes" id="UP000612680">
    <property type="component" value="Chromosome"/>
</dbReference>
<accession>A0ABX7I3R2</accession>
<gene>
    <name evidence="4" type="ORF">HWI92_06395</name>
</gene>
<dbReference type="NCBIfam" id="TIGR03858">
    <property type="entry name" value="LLM_2I7G"/>
    <property type="match status" value="1"/>
</dbReference>
<protein>
    <submittedName>
        <fullName evidence="4">LLM class flavin-dependent oxidoreductase</fullName>
    </submittedName>
</protein>
<feature type="domain" description="Luciferase-like" evidence="3">
    <location>
        <begin position="1"/>
        <end position="304"/>
    </location>
</feature>
<dbReference type="EMBL" id="CP056775">
    <property type="protein sequence ID" value="QRR00560.1"/>
    <property type="molecule type" value="Genomic_DNA"/>
</dbReference>
<proteinExistence type="predicted"/>
<keyword evidence="1" id="KW-0560">Oxidoreductase</keyword>
<dbReference type="Pfam" id="PF00296">
    <property type="entry name" value="Bac_luciferase"/>
    <property type="match status" value="1"/>
</dbReference>
<evidence type="ECO:0000259" key="3">
    <source>
        <dbReference type="Pfam" id="PF00296"/>
    </source>
</evidence>
<dbReference type="InterPro" id="IPR050766">
    <property type="entry name" value="Bact_Lucif_Oxidored"/>
</dbReference>
<dbReference type="InterPro" id="IPR022290">
    <property type="entry name" value="LLM_Atu2307-like"/>
</dbReference>
<dbReference type="InterPro" id="IPR036661">
    <property type="entry name" value="Luciferase-like_sf"/>
</dbReference>
<evidence type="ECO:0000313" key="4">
    <source>
        <dbReference type="EMBL" id="QRR00560.1"/>
    </source>
</evidence>
<dbReference type="SUPFAM" id="SSF51679">
    <property type="entry name" value="Bacterial luciferase-like"/>
    <property type="match status" value="1"/>
</dbReference>
<dbReference type="RefSeq" id="WP_204661741.1">
    <property type="nucleotide sequence ID" value="NZ_CP056775.1"/>
</dbReference>
<evidence type="ECO:0000256" key="1">
    <source>
        <dbReference type="ARBA" id="ARBA00023002"/>
    </source>
</evidence>
<dbReference type="PANTHER" id="PTHR30137">
    <property type="entry name" value="LUCIFERASE-LIKE MONOOXYGENASE"/>
    <property type="match status" value="1"/>
</dbReference>
<organism evidence="4 5">
    <name type="scientific">Dyadobacter sandarakinus</name>
    <dbReference type="NCBI Taxonomy" id="2747268"/>
    <lineage>
        <taxon>Bacteria</taxon>
        <taxon>Pseudomonadati</taxon>
        <taxon>Bacteroidota</taxon>
        <taxon>Cytophagia</taxon>
        <taxon>Cytophagales</taxon>
        <taxon>Spirosomataceae</taxon>
        <taxon>Dyadobacter</taxon>
    </lineage>
</organism>
<keyword evidence="2" id="KW-0503">Monooxygenase</keyword>
<keyword evidence="5" id="KW-1185">Reference proteome</keyword>
<evidence type="ECO:0000256" key="2">
    <source>
        <dbReference type="ARBA" id="ARBA00023033"/>
    </source>
</evidence>
<dbReference type="InterPro" id="IPR011251">
    <property type="entry name" value="Luciferase-like_dom"/>
</dbReference>